<dbReference type="Proteomes" id="UP001589755">
    <property type="component" value="Unassembled WGS sequence"/>
</dbReference>
<dbReference type="RefSeq" id="WP_261521266.1">
    <property type="nucleotide sequence ID" value="NZ_JAODNW010000017.1"/>
</dbReference>
<dbReference type="InterPro" id="IPR025336">
    <property type="entry name" value="SCO4226-like"/>
</dbReference>
<keyword evidence="2" id="KW-1185">Reference proteome</keyword>
<evidence type="ECO:0000313" key="2">
    <source>
        <dbReference type="Proteomes" id="UP001589755"/>
    </source>
</evidence>
<dbReference type="Pfam" id="PF14026">
    <property type="entry name" value="SCO4226-like"/>
    <property type="match status" value="1"/>
</dbReference>
<evidence type="ECO:0000313" key="1">
    <source>
        <dbReference type="EMBL" id="MFC0208530.1"/>
    </source>
</evidence>
<organism evidence="1 2">
    <name type="scientific">Chelativorans intermedius</name>
    <dbReference type="NCBI Taxonomy" id="515947"/>
    <lineage>
        <taxon>Bacteria</taxon>
        <taxon>Pseudomonadati</taxon>
        <taxon>Pseudomonadota</taxon>
        <taxon>Alphaproteobacteria</taxon>
        <taxon>Hyphomicrobiales</taxon>
        <taxon>Phyllobacteriaceae</taxon>
        <taxon>Chelativorans</taxon>
    </lineage>
</organism>
<name>A0ABV6D7D9_9HYPH</name>
<dbReference type="EMBL" id="JBHLXD010000012">
    <property type="protein sequence ID" value="MFC0208530.1"/>
    <property type="molecule type" value="Genomic_DNA"/>
</dbReference>
<reference evidence="1 2" key="1">
    <citation type="submission" date="2024-09" db="EMBL/GenBank/DDBJ databases">
        <authorList>
            <person name="Sun Q."/>
            <person name="Mori K."/>
        </authorList>
    </citation>
    <scope>NUCLEOTIDE SEQUENCE [LARGE SCALE GENOMIC DNA]</scope>
    <source>
        <strain evidence="1 2">CCM 8543</strain>
    </source>
</reference>
<dbReference type="InterPro" id="IPR042557">
    <property type="entry name" value="SCO4226"/>
</dbReference>
<sequence length="90" mass="9761">MKRYVIERDIPGVGSLNAEQLKEAARTSNAALAKLNGKAQWVQSFVAGDKTFCVYLAESEEAVHEHARVSGFPASRITEVNGVIDPMTAI</sequence>
<comment type="caution">
    <text evidence="1">The sequence shown here is derived from an EMBL/GenBank/DDBJ whole genome shotgun (WGS) entry which is preliminary data.</text>
</comment>
<gene>
    <name evidence="1" type="ORF">ACFFJ2_08980</name>
</gene>
<accession>A0ABV6D7D9</accession>
<proteinExistence type="predicted"/>
<protein>
    <submittedName>
        <fullName evidence="1">DUF4242 domain-containing protein</fullName>
    </submittedName>
</protein>
<dbReference type="Gene3D" id="3.30.70.3090">
    <property type="entry name" value="ORF SCO4226, nickel-binding ferredoxin-like monomer"/>
    <property type="match status" value="1"/>
</dbReference>